<gene>
    <name evidence="2" type="ORF">HF966_01660</name>
</gene>
<dbReference type="AlphaFoldDB" id="A0A846ZH72"/>
<dbReference type="Pfam" id="PF12802">
    <property type="entry name" value="MarR_2"/>
    <property type="match status" value="1"/>
</dbReference>
<name>A0A846ZH72_9LACO</name>
<dbReference type="Gene3D" id="1.10.10.10">
    <property type="entry name" value="Winged helix-like DNA-binding domain superfamily/Winged helix DNA-binding domain"/>
    <property type="match status" value="1"/>
</dbReference>
<evidence type="ECO:0000313" key="3">
    <source>
        <dbReference type="Proteomes" id="UP000590460"/>
    </source>
</evidence>
<reference evidence="2 3" key="1">
    <citation type="submission" date="2020-04" db="EMBL/GenBank/DDBJ databases">
        <title>MicrobeNet Type strains.</title>
        <authorList>
            <person name="Nicholson A.C."/>
        </authorList>
    </citation>
    <scope>NUCLEOTIDE SEQUENCE [LARGE SCALE GENOMIC DNA]</scope>
    <source>
        <strain evidence="2 3">CCUG 54536</strain>
    </source>
</reference>
<accession>A0A846ZH72</accession>
<sequence length="155" mass="17886">MTEYSTLSDFIGVYMSSLKHMETMLSQPMRQFGISFEQWLIMASISHSEQPLTLTEIAAERDVTKGAVGRQLKPLLELKFITQTPDEKDRRRIFLTLTTEGQRVEAEISKRVKARSKQWIDAFGLEEARELLRGVHRFDDLIMQPALNGENIEKL</sequence>
<dbReference type="InterPro" id="IPR036390">
    <property type="entry name" value="WH_DNA-bd_sf"/>
</dbReference>
<dbReference type="GO" id="GO:0003700">
    <property type="term" value="F:DNA-binding transcription factor activity"/>
    <property type="evidence" value="ECO:0007669"/>
    <property type="project" value="InterPro"/>
</dbReference>
<dbReference type="InterPro" id="IPR036388">
    <property type="entry name" value="WH-like_DNA-bd_sf"/>
</dbReference>
<dbReference type="GO" id="GO:0006950">
    <property type="term" value="P:response to stress"/>
    <property type="evidence" value="ECO:0007669"/>
    <property type="project" value="TreeGrafter"/>
</dbReference>
<comment type="caution">
    <text evidence="2">The sequence shown here is derived from an EMBL/GenBank/DDBJ whole genome shotgun (WGS) entry which is preliminary data.</text>
</comment>
<dbReference type="InterPro" id="IPR000835">
    <property type="entry name" value="HTH_MarR-typ"/>
</dbReference>
<dbReference type="SUPFAM" id="SSF46785">
    <property type="entry name" value="Winged helix' DNA-binding domain"/>
    <property type="match status" value="1"/>
</dbReference>
<dbReference type="EMBL" id="JAAXPO010000002">
    <property type="protein sequence ID" value="NKZ17903.1"/>
    <property type="molecule type" value="Genomic_DNA"/>
</dbReference>
<dbReference type="Proteomes" id="UP000590460">
    <property type="component" value="Unassembled WGS sequence"/>
</dbReference>
<dbReference type="RefSeq" id="WP_168675935.1">
    <property type="nucleotide sequence ID" value="NZ_BPKV01000001.1"/>
</dbReference>
<evidence type="ECO:0000259" key="1">
    <source>
        <dbReference type="PROSITE" id="PS50995"/>
    </source>
</evidence>
<dbReference type="PROSITE" id="PS50995">
    <property type="entry name" value="HTH_MARR_2"/>
    <property type="match status" value="1"/>
</dbReference>
<organism evidence="2 3">
    <name type="scientific">Leuconostoc holzapfelii</name>
    <dbReference type="NCBI Taxonomy" id="434464"/>
    <lineage>
        <taxon>Bacteria</taxon>
        <taxon>Bacillati</taxon>
        <taxon>Bacillota</taxon>
        <taxon>Bacilli</taxon>
        <taxon>Lactobacillales</taxon>
        <taxon>Lactobacillaceae</taxon>
        <taxon>Leuconostoc</taxon>
    </lineage>
</organism>
<dbReference type="InterPro" id="IPR039422">
    <property type="entry name" value="MarR/SlyA-like"/>
</dbReference>
<protein>
    <submittedName>
        <fullName evidence="2">Winged helix-turn-helix transcriptional regulator</fullName>
    </submittedName>
</protein>
<dbReference type="SMART" id="SM00347">
    <property type="entry name" value="HTH_MARR"/>
    <property type="match status" value="1"/>
</dbReference>
<proteinExistence type="predicted"/>
<evidence type="ECO:0000313" key="2">
    <source>
        <dbReference type="EMBL" id="NKZ17903.1"/>
    </source>
</evidence>
<feature type="domain" description="HTH marR-type" evidence="1">
    <location>
        <begin position="4"/>
        <end position="140"/>
    </location>
</feature>
<dbReference type="PANTHER" id="PTHR33164">
    <property type="entry name" value="TRANSCRIPTIONAL REGULATOR, MARR FAMILY"/>
    <property type="match status" value="1"/>
</dbReference>
<dbReference type="PANTHER" id="PTHR33164:SF43">
    <property type="entry name" value="HTH-TYPE TRANSCRIPTIONAL REPRESSOR YETL"/>
    <property type="match status" value="1"/>
</dbReference>